<dbReference type="GO" id="GO:0006406">
    <property type="term" value="P:mRNA export from nucleus"/>
    <property type="evidence" value="ECO:0007669"/>
    <property type="project" value="TreeGrafter"/>
</dbReference>
<dbReference type="OrthoDB" id="10257415at2759"/>
<dbReference type="PANTHER" id="PTHR13265">
    <property type="entry name" value="THO COMPLEX SUBUNIT 1"/>
    <property type="match status" value="1"/>
</dbReference>
<dbReference type="GO" id="GO:0000445">
    <property type="term" value="C:THO complex part of transcription export complex"/>
    <property type="evidence" value="ECO:0007669"/>
    <property type="project" value="TreeGrafter"/>
</dbReference>
<protein>
    <recommendedName>
        <fullName evidence="4">Nuclear matrix protein</fullName>
    </recommendedName>
</protein>
<dbReference type="AlphaFoldDB" id="A0A8H7ANR0"/>
<sequence>MSAVGNLASIQGYRDLFNHHLAKLDIVKQGLGIEPPLTEVDCAELVTQVEAKAGNKSPEQNSKAHYAAVETVSRENFYSLLQTESIDLPSFTRVWNLLDVVAILSDHELCEPGLIFWLVEELLDSQIIDGCRRVFDYLESRRERITAKHFAQKHLIILRSCNELLRRLSRAEDTVFCGRVFIFLFQSFPLGDKSSVNLRGEFHLENVTVYDKDNKKSADAIEPMDIEVNPDRTVSEAGTPAAASTAKEETPGPGKEHPKSTKDDSPPDLDSLYPIFWAMQANFSHPIRLFQSENLTSFKESLSATLDCFQKVHSNILASTNRLDESKRGMKRKRSGSGLEFSNSVNTKYLTNRDLFDLEVHDIAFRRHILVQALIILDFLLSLTASAKLKLSDSMNKAVLYPFTLSEEDAAWALSTKASIASYLQQGNGNEGKFYYRMVDTVLSRDKNWVRWKADSCPSIDRPPVKVEEYLDAQQRLKKLCSKPALPPPPGAAELDFLSKNMMLDSLKDQVKLSIPTPEAFYKGIKNDELDAEMGTPEEIKAAIDAKQSKLWRALRASKNRFNLCERIDNGKNLEALLQENMTPAPATESAELITETD</sequence>
<dbReference type="EMBL" id="JAACFV010000019">
    <property type="protein sequence ID" value="KAF7511544.1"/>
    <property type="molecule type" value="Genomic_DNA"/>
</dbReference>
<comment type="caution">
    <text evidence="2">The sequence shown here is derived from an EMBL/GenBank/DDBJ whole genome shotgun (WGS) entry which is preliminary data.</text>
</comment>
<dbReference type="Proteomes" id="UP000606974">
    <property type="component" value="Unassembled WGS sequence"/>
</dbReference>
<name>A0A8H7ANR0_9EURO</name>
<keyword evidence="3" id="KW-1185">Reference proteome</keyword>
<dbReference type="Pfam" id="PF11957">
    <property type="entry name" value="efThoc1"/>
    <property type="match status" value="1"/>
</dbReference>
<feature type="region of interest" description="Disordered" evidence="1">
    <location>
        <begin position="229"/>
        <end position="267"/>
    </location>
</feature>
<evidence type="ECO:0000313" key="2">
    <source>
        <dbReference type="EMBL" id="KAF7511544.1"/>
    </source>
</evidence>
<dbReference type="InterPro" id="IPR021861">
    <property type="entry name" value="THO_THOC1"/>
</dbReference>
<proteinExistence type="predicted"/>
<organism evidence="2 3">
    <name type="scientific">Endocarpon pusillum</name>
    <dbReference type="NCBI Taxonomy" id="364733"/>
    <lineage>
        <taxon>Eukaryota</taxon>
        <taxon>Fungi</taxon>
        <taxon>Dikarya</taxon>
        <taxon>Ascomycota</taxon>
        <taxon>Pezizomycotina</taxon>
        <taxon>Eurotiomycetes</taxon>
        <taxon>Chaetothyriomycetidae</taxon>
        <taxon>Verrucariales</taxon>
        <taxon>Verrucariaceae</taxon>
        <taxon>Endocarpon</taxon>
    </lineage>
</organism>
<reference evidence="2" key="1">
    <citation type="submission" date="2020-02" db="EMBL/GenBank/DDBJ databases">
        <authorList>
            <person name="Palmer J.M."/>
        </authorList>
    </citation>
    <scope>NUCLEOTIDE SEQUENCE</scope>
    <source>
        <strain evidence="2">EPUS1.4</strain>
        <tissue evidence="2">Thallus</tissue>
    </source>
</reference>
<gene>
    <name evidence="2" type="ORF">GJ744_004132</name>
</gene>
<evidence type="ECO:0000313" key="3">
    <source>
        <dbReference type="Proteomes" id="UP000606974"/>
    </source>
</evidence>
<dbReference type="PANTHER" id="PTHR13265:SF0">
    <property type="entry name" value="HPR1"/>
    <property type="match status" value="1"/>
</dbReference>
<feature type="compositionally biased region" description="Basic and acidic residues" evidence="1">
    <location>
        <begin position="246"/>
        <end position="265"/>
    </location>
</feature>
<evidence type="ECO:0008006" key="4">
    <source>
        <dbReference type="Google" id="ProtNLM"/>
    </source>
</evidence>
<evidence type="ECO:0000256" key="1">
    <source>
        <dbReference type="SAM" id="MobiDB-lite"/>
    </source>
</evidence>
<accession>A0A8H7ANR0</accession>